<evidence type="ECO:0000313" key="2">
    <source>
        <dbReference type="EMBL" id="GFN79131.1"/>
    </source>
</evidence>
<feature type="region of interest" description="Disordered" evidence="1">
    <location>
        <begin position="1"/>
        <end position="55"/>
    </location>
</feature>
<accession>A0AAV3YAJ0</accession>
<feature type="compositionally biased region" description="Acidic residues" evidence="1">
    <location>
        <begin position="96"/>
        <end position="113"/>
    </location>
</feature>
<sequence length="142" mass="16157">MIPGTRTRDRRFPEDLRADSMATAPPTPPDALSDSRSLVWPGRWRRGSSEGSSQIPKRIRYPLCHQNLHYAVERTQSLPHGGGASNCANNFSDLKDDVDDHDAHDDDDDEDDNDVHRIDDDYDVKMMTMMLMMTISGKYEHP</sequence>
<name>A0AAV3YAJ0_9GAST</name>
<feature type="compositionally biased region" description="Basic and acidic residues" evidence="1">
    <location>
        <begin position="1"/>
        <end position="18"/>
    </location>
</feature>
<protein>
    <submittedName>
        <fullName evidence="2">Uncharacterized protein</fullName>
    </submittedName>
</protein>
<gene>
    <name evidence="2" type="ORF">PoB_000563700</name>
</gene>
<dbReference type="AlphaFoldDB" id="A0AAV3YAJ0"/>
<evidence type="ECO:0000256" key="1">
    <source>
        <dbReference type="SAM" id="MobiDB-lite"/>
    </source>
</evidence>
<reference evidence="2 3" key="1">
    <citation type="journal article" date="2021" name="Elife">
        <title>Chloroplast acquisition without the gene transfer in kleptoplastic sea slugs, Plakobranchus ocellatus.</title>
        <authorList>
            <person name="Maeda T."/>
            <person name="Takahashi S."/>
            <person name="Yoshida T."/>
            <person name="Shimamura S."/>
            <person name="Takaki Y."/>
            <person name="Nagai Y."/>
            <person name="Toyoda A."/>
            <person name="Suzuki Y."/>
            <person name="Arimoto A."/>
            <person name="Ishii H."/>
            <person name="Satoh N."/>
            <person name="Nishiyama T."/>
            <person name="Hasebe M."/>
            <person name="Maruyama T."/>
            <person name="Minagawa J."/>
            <person name="Obokata J."/>
            <person name="Shigenobu S."/>
        </authorList>
    </citation>
    <scope>NUCLEOTIDE SEQUENCE [LARGE SCALE GENOMIC DNA]</scope>
</reference>
<evidence type="ECO:0000313" key="3">
    <source>
        <dbReference type="Proteomes" id="UP000735302"/>
    </source>
</evidence>
<keyword evidence="3" id="KW-1185">Reference proteome</keyword>
<proteinExistence type="predicted"/>
<comment type="caution">
    <text evidence="2">The sequence shown here is derived from an EMBL/GenBank/DDBJ whole genome shotgun (WGS) entry which is preliminary data.</text>
</comment>
<feature type="region of interest" description="Disordered" evidence="1">
    <location>
        <begin position="75"/>
        <end position="116"/>
    </location>
</feature>
<organism evidence="2 3">
    <name type="scientific">Plakobranchus ocellatus</name>
    <dbReference type="NCBI Taxonomy" id="259542"/>
    <lineage>
        <taxon>Eukaryota</taxon>
        <taxon>Metazoa</taxon>
        <taxon>Spiralia</taxon>
        <taxon>Lophotrochozoa</taxon>
        <taxon>Mollusca</taxon>
        <taxon>Gastropoda</taxon>
        <taxon>Heterobranchia</taxon>
        <taxon>Euthyneura</taxon>
        <taxon>Panpulmonata</taxon>
        <taxon>Sacoglossa</taxon>
        <taxon>Placobranchoidea</taxon>
        <taxon>Plakobranchidae</taxon>
        <taxon>Plakobranchus</taxon>
    </lineage>
</organism>
<dbReference type="Proteomes" id="UP000735302">
    <property type="component" value="Unassembled WGS sequence"/>
</dbReference>
<dbReference type="EMBL" id="BLXT01000641">
    <property type="protein sequence ID" value="GFN79131.1"/>
    <property type="molecule type" value="Genomic_DNA"/>
</dbReference>